<dbReference type="PANTHER" id="PTHR10288">
    <property type="entry name" value="KH DOMAIN CONTAINING RNA BINDING PROTEIN"/>
    <property type="match status" value="1"/>
</dbReference>
<dbReference type="SUPFAM" id="SSF54791">
    <property type="entry name" value="Eukaryotic type KH-domain (KH-domain type I)"/>
    <property type="match status" value="5"/>
</dbReference>
<name>A0AAE1JEU1_9FABA</name>
<evidence type="ECO:0000313" key="6">
    <source>
        <dbReference type="Proteomes" id="UP001293593"/>
    </source>
</evidence>
<evidence type="ECO:0000256" key="2">
    <source>
        <dbReference type="PROSITE-ProRule" id="PRU00117"/>
    </source>
</evidence>
<dbReference type="CDD" id="cd22459">
    <property type="entry name" value="KH-I_PEPPER_rpt1_like"/>
    <property type="match status" value="1"/>
</dbReference>
<keyword evidence="1" id="KW-0677">Repeat</keyword>
<reference evidence="5" key="1">
    <citation type="submission" date="2023-10" db="EMBL/GenBank/DDBJ databases">
        <title>Chromosome-level genome of the transformable northern wattle, Acacia crassicarpa.</title>
        <authorList>
            <person name="Massaro I."/>
            <person name="Sinha N.R."/>
            <person name="Poethig S."/>
            <person name="Leichty A.R."/>
        </authorList>
    </citation>
    <scope>NUCLEOTIDE SEQUENCE</scope>
    <source>
        <strain evidence="5">Acra3RX</strain>
        <tissue evidence="5">Leaf</tissue>
    </source>
</reference>
<feature type="region of interest" description="Disordered" evidence="3">
    <location>
        <begin position="104"/>
        <end position="127"/>
    </location>
</feature>
<dbReference type="Proteomes" id="UP001293593">
    <property type="component" value="Unassembled WGS sequence"/>
</dbReference>
<feature type="domain" description="K Homology" evidence="4">
    <location>
        <begin position="597"/>
        <end position="667"/>
    </location>
</feature>
<feature type="domain" description="K Homology" evidence="4">
    <location>
        <begin position="162"/>
        <end position="237"/>
    </location>
</feature>
<dbReference type="GO" id="GO:0003723">
    <property type="term" value="F:RNA binding"/>
    <property type="evidence" value="ECO:0007669"/>
    <property type="project" value="UniProtKB-UniRule"/>
</dbReference>
<feature type="domain" description="K Homology" evidence="4">
    <location>
        <begin position="388"/>
        <end position="462"/>
    </location>
</feature>
<keyword evidence="2" id="KW-0694">RNA-binding</keyword>
<feature type="compositionally biased region" description="Pro residues" evidence="3">
    <location>
        <begin position="491"/>
        <end position="513"/>
    </location>
</feature>
<feature type="region of interest" description="Disordered" evidence="3">
    <location>
        <begin position="1"/>
        <end position="40"/>
    </location>
</feature>
<dbReference type="SMART" id="SM00322">
    <property type="entry name" value="KH"/>
    <property type="match status" value="5"/>
</dbReference>
<dbReference type="Gene3D" id="3.30.310.210">
    <property type="match status" value="1"/>
</dbReference>
<dbReference type="InterPro" id="IPR036612">
    <property type="entry name" value="KH_dom_type_1_sf"/>
</dbReference>
<comment type="caution">
    <text evidence="5">The sequence shown here is derived from an EMBL/GenBank/DDBJ whole genome shotgun (WGS) entry which is preliminary data.</text>
</comment>
<sequence length="673" mass="71275">MDPSLGSNKRPPDRTFDLPTPTPKRRPHPPPAPSPSAASPVDTVFRLLCPSSKTGALIGKGGSVIRHFRELTGARIHVDDSAAASSDERVIVIASNANSAFAAEQQQHGALSSNNSNSGAGDCDDGSPAQQALIRIFEKMARVDEDKPEDNINNGGGSETKNSVTCRLLAQSNQVGCVLGRGGKIVEKIRQETGAQIRVLPKDQLPACASHGDELIQITGHLTAVKKALLSVSSCLQDNPRVDAVNSGAFKPSGGLHGAPPPAQVDPYPHRGYASGIYAHDHHSRGYSSFPGPAGVGAGHRMFVEDEVVFKLLCQQDKVGSLIGKGGSVVRSLESETGASIKIADSDLDERVVVISARENPEQKHSPAQDAVIRVHCKLAEIGFEPGAASVARLLVHSPQIGCLLGKGGSVISEMRRATGANIRIFPKEQVKGASQNEEIVQVIGSPQSVQDALFHITSRIRETIFPIKVPPPNFGPPHHLPPFSEMPPPLYRPRNPPMPSGHPPQVGPPPPHGIDHLALPSQPIDPQHSYFHGAGRGPPTVDRIPYPRGYEGPNSPRSWNPQAVSRGNTGGTTDASSVTSRNMPPGRNGNPLHNMTSTTVEVTIPQMYLPHVHGDNNSNLIQIQQISGANVVVHDPNPGASEGLVIVSGAPDQTRAAQTLIQAFIFCGQTAA</sequence>
<keyword evidence="6" id="KW-1185">Reference proteome</keyword>
<feature type="compositionally biased region" description="Low complexity" evidence="3">
    <location>
        <begin position="112"/>
        <end position="121"/>
    </location>
</feature>
<dbReference type="Pfam" id="PF00013">
    <property type="entry name" value="KH_1"/>
    <property type="match status" value="5"/>
</dbReference>
<dbReference type="PROSITE" id="PS50084">
    <property type="entry name" value="KH_TYPE_1"/>
    <property type="match status" value="5"/>
</dbReference>
<feature type="region of interest" description="Disordered" evidence="3">
    <location>
        <begin position="491"/>
        <end position="596"/>
    </location>
</feature>
<evidence type="ECO:0000313" key="5">
    <source>
        <dbReference type="EMBL" id="KAK4267706.1"/>
    </source>
</evidence>
<dbReference type="Gene3D" id="3.30.1370.10">
    <property type="entry name" value="K Homology domain, type 1"/>
    <property type="match status" value="3"/>
</dbReference>
<evidence type="ECO:0000256" key="3">
    <source>
        <dbReference type="SAM" id="MobiDB-lite"/>
    </source>
</evidence>
<dbReference type="CDD" id="cd22460">
    <property type="entry name" value="KH-I_PEPPER_rpt2_like"/>
    <property type="match status" value="2"/>
</dbReference>
<gene>
    <name evidence="5" type="ORF">QN277_024451</name>
</gene>
<feature type="domain" description="K Homology" evidence="4">
    <location>
        <begin position="41"/>
        <end position="112"/>
    </location>
</feature>
<organism evidence="5 6">
    <name type="scientific">Acacia crassicarpa</name>
    <name type="common">northern wattle</name>
    <dbReference type="NCBI Taxonomy" id="499986"/>
    <lineage>
        <taxon>Eukaryota</taxon>
        <taxon>Viridiplantae</taxon>
        <taxon>Streptophyta</taxon>
        <taxon>Embryophyta</taxon>
        <taxon>Tracheophyta</taxon>
        <taxon>Spermatophyta</taxon>
        <taxon>Magnoliopsida</taxon>
        <taxon>eudicotyledons</taxon>
        <taxon>Gunneridae</taxon>
        <taxon>Pentapetalae</taxon>
        <taxon>rosids</taxon>
        <taxon>fabids</taxon>
        <taxon>Fabales</taxon>
        <taxon>Fabaceae</taxon>
        <taxon>Caesalpinioideae</taxon>
        <taxon>mimosoid clade</taxon>
        <taxon>Acacieae</taxon>
        <taxon>Acacia</taxon>
    </lineage>
</organism>
<evidence type="ECO:0000256" key="1">
    <source>
        <dbReference type="ARBA" id="ARBA00022737"/>
    </source>
</evidence>
<feature type="domain" description="K Homology" evidence="4">
    <location>
        <begin position="306"/>
        <end position="380"/>
    </location>
</feature>
<feature type="compositionally biased region" description="Polar residues" evidence="3">
    <location>
        <begin position="556"/>
        <end position="583"/>
    </location>
</feature>
<evidence type="ECO:0000259" key="4">
    <source>
        <dbReference type="SMART" id="SM00322"/>
    </source>
</evidence>
<proteinExistence type="predicted"/>
<dbReference type="AlphaFoldDB" id="A0AAE1JEU1"/>
<accession>A0AAE1JEU1</accession>
<dbReference type="InterPro" id="IPR004087">
    <property type="entry name" value="KH_dom"/>
</dbReference>
<protein>
    <recommendedName>
        <fullName evidence="4">K Homology domain-containing protein</fullName>
    </recommendedName>
</protein>
<dbReference type="EMBL" id="JAWXYG010000007">
    <property type="protein sequence ID" value="KAK4267706.1"/>
    <property type="molecule type" value="Genomic_DNA"/>
</dbReference>
<dbReference type="InterPro" id="IPR004088">
    <property type="entry name" value="KH_dom_type_1"/>
</dbReference>